<accession>A0AAF0JBB1</accession>
<organism evidence="8 9">
    <name type="scientific">Malassezia cuniculi</name>
    <dbReference type="NCBI Taxonomy" id="948313"/>
    <lineage>
        <taxon>Eukaryota</taxon>
        <taxon>Fungi</taxon>
        <taxon>Dikarya</taxon>
        <taxon>Basidiomycota</taxon>
        <taxon>Ustilaginomycotina</taxon>
        <taxon>Malasseziomycetes</taxon>
        <taxon>Malasseziales</taxon>
        <taxon>Malasseziaceae</taxon>
        <taxon>Malassezia</taxon>
    </lineage>
</organism>
<feature type="compositionally biased region" description="Basic and acidic residues" evidence="5">
    <location>
        <begin position="83"/>
        <end position="99"/>
    </location>
</feature>
<feature type="compositionally biased region" description="Basic and acidic residues" evidence="5">
    <location>
        <begin position="190"/>
        <end position="206"/>
    </location>
</feature>
<feature type="transmembrane region" description="Helical" evidence="6">
    <location>
        <begin position="478"/>
        <end position="499"/>
    </location>
</feature>
<dbReference type="GO" id="GO:0022857">
    <property type="term" value="F:transmembrane transporter activity"/>
    <property type="evidence" value="ECO:0007669"/>
    <property type="project" value="InterPro"/>
</dbReference>
<feature type="transmembrane region" description="Helical" evidence="6">
    <location>
        <begin position="317"/>
        <end position="337"/>
    </location>
</feature>
<dbReference type="Gene3D" id="1.20.1250.20">
    <property type="entry name" value="MFS general substrate transporter like domains"/>
    <property type="match status" value="1"/>
</dbReference>
<keyword evidence="4 6" id="KW-0472">Membrane</keyword>
<evidence type="ECO:0000256" key="4">
    <source>
        <dbReference type="ARBA" id="ARBA00023136"/>
    </source>
</evidence>
<feature type="region of interest" description="Disordered" evidence="5">
    <location>
        <begin position="1"/>
        <end position="152"/>
    </location>
</feature>
<evidence type="ECO:0000256" key="6">
    <source>
        <dbReference type="SAM" id="Phobius"/>
    </source>
</evidence>
<dbReference type="CDD" id="cd17323">
    <property type="entry name" value="MFS_Tpo1_MDR_like"/>
    <property type="match status" value="1"/>
</dbReference>
<evidence type="ECO:0000313" key="8">
    <source>
        <dbReference type="EMBL" id="WFD35116.1"/>
    </source>
</evidence>
<keyword evidence="9" id="KW-1185">Reference proteome</keyword>
<feature type="transmembrane region" description="Helical" evidence="6">
    <location>
        <begin position="666"/>
        <end position="688"/>
    </location>
</feature>
<sequence>MASVGRGDPVSSNERTKQQRSERPPVGTTQNPGLLGTISHFFSGSEEPDLTHQRPRRPSDVSTYTLRTQASRTSQSTRGTTKHVVDRVRSAEQHARDRVVPGFLRSHPPQERGMQMGGAPTGEKHHESASKFHRARSNSQSSERSRPNWMNAFSLEYHPDEEHGEINHFAESADHPQLAVLEDTDTAPIDTEHPPDIFHHRRRPSEELRSIASRNDSESIFYDAQSLRDGRSIRHQPSIASRKSASLHKATSIPRMPEPAITKSDSIEREFSDDSVGTSKEEETPEAKPETKEEFKDIKIVAWDGEDDQEHPLSWPMWYRCYITFYIGMFTLASTYASSAPSSIIESISENFGVSDEVSRLSVFVYLAGYCLGPLVWSSMCENFGFKPVFIVASIGLTIFNIACGAAPNIGGLIIFRFLAGACGSCPLANGGAVIPSIFGLDLLGVGMAFFSLAPMAGPCLGPILGGWIFVSGTHFQWVYWSCAIFSGVCLFLTVFTYTETYPGKCLQRKARRMRNSTGDDRYKAEFELRTFSFSDLITRQVLVPIQLLIFEPMLVSSTLFLSFVYGTLYLLFEAFPIVFGELHGLNALQIGLCFLGFFVGCVIGTIYQVFVENKRYQREMARSESGLLPPEQRLYLCMISAPILVISLFWFAWTSYPHVSMWSPLVASMLFGLGVYFNFLSLMAFMADAYRTRAASAISANTIVRSAFGVGFPLFASQMYHNVNPRWASTILAFIAVAMFPIPFVLFKHGAWLRSKAKFAV</sequence>
<dbReference type="PANTHER" id="PTHR23502:SF173">
    <property type="entry name" value="MFS-MULTIDRUG-RESISTANCE TRANSPORTER-RELATED"/>
    <property type="match status" value="1"/>
</dbReference>
<name>A0AAF0JBB1_9BASI</name>
<comment type="subcellular location">
    <subcellularLocation>
        <location evidence="1">Membrane</location>
        <topology evidence="1">Multi-pass membrane protein</topology>
    </subcellularLocation>
</comment>
<evidence type="ECO:0000256" key="1">
    <source>
        <dbReference type="ARBA" id="ARBA00004141"/>
    </source>
</evidence>
<dbReference type="InterPro" id="IPR036259">
    <property type="entry name" value="MFS_trans_sf"/>
</dbReference>
<gene>
    <name evidence="8" type="ORF">MCUN1_001965</name>
</gene>
<feature type="transmembrane region" description="Helical" evidence="6">
    <location>
        <begin position="695"/>
        <end position="716"/>
    </location>
</feature>
<feature type="region of interest" description="Disordered" evidence="5">
    <location>
        <begin position="232"/>
        <end position="293"/>
    </location>
</feature>
<dbReference type="SUPFAM" id="SSF103473">
    <property type="entry name" value="MFS general substrate transporter"/>
    <property type="match status" value="1"/>
</dbReference>
<feature type="transmembrane region" description="Helical" evidence="6">
    <location>
        <begin position="358"/>
        <end position="377"/>
    </location>
</feature>
<dbReference type="AlphaFoldDB" id="A0AAF0JBB1"/>
<evidence type="ECO:0000256" key="3">
    <source>
        <dbReference type="ARBA" id="ARBA00022989"/>
    </source>
</evidence>
<feature type="transmembrane region" description="Helical" evidence="6">
    <location>
        <begin position="728"/>
        <end position="748"/>
    </location>
</feature>
<feature type="compositionally biased region" description="Basic and acidic residues" evidence="5">
    <location>
        <begin position="279"/>
        <end position="293"/>
    </location>
</feature>
<feature type="transmembrane region" description="Helical" evidence="6">
    <location>
        <begin position="428"/>
        <end position="458"/>
    </location>
</feature>
<dbReference type="Pfam" id="PF07690">
    <property type="entry name" value="MFS_1"/>
    <property type="match status" value="1"/>
</dbReference>
<feature type="transmembrane region" description="Helical" evidence="6">
    <location>
        <begin position="588"/>
        <end position="612"/>
    </location>
</feature>
<evidence type="ECO:0000259" key="7">
    <source>
        <dbReference type="PROSITE" id="PS50850"/>
    </source>
</evidence>
<dbReference type="InterPro" id="IPR020846">
    <property type="entry name" value="MFS_dom"/>
</dbReference>
<feature type="compositionally biased region" description="Basic and acidic residues" evidence="5">
    <location>
        <begin position="14"/>
        <end position="23"/>
    </location>
</feature>
<feature type="region of interest" description="Disordered" evidence="5">
    <location>
        <begin position="185"/>
        <end position="206"/>
    </location>
</feature>
<feature type="domain" description="Major facilitator superfamily (MFS) profile" evidence="7">
    <location>
        <begin position="323"/>
        <end position="757"/>
    </location>
</feature>
<dbReference type="InterPro" id="IPR011701">
    <property type="entry name" value="MFS"/>
</dbReference>
<keyword evidence="2 6" id="KW-0812">Transmembrane</keyword>
<evidence type="ECO:0000313" key="9">
    <source>
        <dbReference type="Proteomes" id="UP001219933"/>
    </source>
</evidence>
<feature type="transmembrane region" description="Helical" evidence="6">
    <location>
        <begin position="548"/>
        <end position="573"/>
    </location>
</feature>
<dbReference type="PROSITE" id="PS50850">
    <property type="entry name" value="MFS"/>
    <property type="match status" value="1"/>
</dbReference>
<feature type="transmembrane region" description="Helical" evidence="6">
    <location>
        <begin position="389"/>
        <end position="416"/>
    </location>
</feature>
<reference evidence="8" key="1">
    <citation type="submission" date="2023-03" db="EMBL/GenBank/DDBJ databases">
        <title>Mating type loci evolution in Malassezia.</title>
        <authorList>
            <person name="Coelho M.A."/>
        </authorList>
    </citation>
    <scope>NUCLEOTIDE SEQUENCE</scope>
    <source>
        <strain evidence="8">CBS 11721</strain>
    </source>
</reference>
<dbReference type="EMBL" id="CP119879">
    <property type="protein sequence ID" value="WFD35116.1"/>
    <property type="molecule type" value="Genomic_DNA"/>
</dbReference>
<dbReference type="GO" id="GO:0005886">
    <property type="term" value="C:plasma membrane"/>
    <property type="evidence" value="ECO:0007669"/>
    <property type="project" value="TreeGrafter"/>
</dbReference>
<dbReference type="Proteomes" id="UP001219933">
    <property type="component" value="Chromosome 3"/>
</dbReference>
<keyword evidence="3 6" id="KW-1133">Transmembrane helix</keyword>
<dbReference type="PANTHER" id="PTHR23502">
    <property type="entry name" value="MAJOR FACILITATOR SUPERFAMILY"/>
    <property type="match status" value="1"/>
</dbReference>
<protein>
    <recommendedName>
        <fullName evidence="7">Major facilitator superfamily (MFS) profile domain-containing protein</fullName>
    </recommendedName>
</protein>
<proteinExistence type="predicted"/>
<feature type="transmembrane region" description="Helical" evidence="6">
    <location>
        <begin position="633"/>
        <end position="654"/>
    </location>
</feature>
<dbReference type="FunFam" id="1.20.1250.20:FF:000011">
    <property type="entry name" value="MFS multidrug transporter, putative"/>
    <property type="match status" value="1"/>
</dbReference>
<evidence type="ECO:0000256" key="2">
    <source>
        <dbReference type="ARBA" id="ARBA00022692"/>
    </source>
</evidence>
<evidence type="ECO:0000256" key="5">
    <source>
        <dbReference type="SAM" id="MobiDB-lite"/>
    </source>
</evidence>
<feature type="compositionally biased region" description="Polar residues" evidence="5">
    <location>
        <begin position="60"/>
        <end position="79"/>
    </location>
</feature>